<keyword evidence="1" id="KW-0862">Zinc</keyword>
<dbReference type="InterPro" id="IPR013083">
    <property type="entry name" value="Znf_RING/FYVE/PHD"/>
</dbReference>
<dbReference type="InterPro" id="IPR001841">
    <property type="entry name" value="Znf_RING"/>
</dbReference>
<dbReference type="SUPFAM" id="SSF57850">
    <property type="entry name" value="RING/U-box"/>
    <property type="match status" value="1"/>
</dbReference>
<keyword evidence="1" id="KW-0863">Zinc-finger</keyword>
<dbReference type="GO" id="GO:0008270">
    <property type="term" value="F:zinc ion binding"/>
    <property type="evidence" value="ECO:0007669"/>
    <property type="project" value="UniProtKB-KW"/>
</dbReference>
<keyword evidence="1" id="KW-0479">Metal-binding</keyword>
<dbReference type="GO" id="GO:0016567">
    <property type="term" value="P:protein ubiquitination"/>
    <property type="evidence" value="ECO:0007669"/>
    <property type="project" value="InterPro"/>
</dbReference>
<dbReference type="GO" id="GO:0048437">
    <property type="term" value="P:floral organ development"/>
    <property type="evidence" value="ECO:0007669"/>
    <property type="project" value="TreeGrafter"/>
</dbReference>
<proteinExistence type="predicted"/>
<dbReference type="SMART" id="SM00184">
    <property type="entry name" value="RING"/>
    <property type="match status" value="1"/>
</dbReference>
<dbReference type="Pfam" id="PF13639">
    <property type="entry name" value="zf-RING_2"/>
    <property type="match status" value="1"/>
</dbReference>
<sequence>MNWNPQMDIHYVNTGVPYSSTGSFMDFFEGLTYEHVNFIFADTFHPQGSLYPSMHTSLYKFGLSEPGSVSYYDHSYAHVVNDHALGIDEYSRHLENSSTMTNEETAAVHTQLAGNSSTTTHVNPLECPRSHDNARDHQVIWQDNIDPDSMTYEELLELGEAVGTQSRGLSQDFISLLPISKFKCGFFSRKKSRDERCVICQMEYKRGDRLISLPCKHAYHVGCGTRWLSMNKACPICYTEVFAEASKH</sequence>
<dbReference type="FunFam" id="3.30.40.10:FF:000226">
    <property type="entry name" value="E3 ubiquitin ligase BIG BROTHER"/>
    <property type="match status" value="1"/>
</dbReference>
<organism evidence="3">
    <name type="scientific">Davidia involucrata</name>
    <name type="common">Dove tree</name>
    <dbReference type="NCBI Taxonomy" id="16924"/>
    <lineage>
        <taxon>Eukaryota</taxon>
        <taxon>Viridiplantae</taxon>
        <taxon>Streptophyta</taxon>
        <taxon>Embryophyta</taxon>
        <taxon>Tracheophyta</taxon>
        <taxon>Spermatophyta</taxon>
        <taxon>Magnoliopsida</taxon>
        <taxon>eudicotyledons</taxon>
        <taxon>Gunneridae</taxon>
        <taxon>Pentapetalae</taxon>
        <taxon>asterids</taxon>
        <taxon>Cornales</taxon>
        <taxon>Nyssaceae</taxon>
        <taxon>Davidia</taxon>
    </lineage>
</organism>
<accession>A0A5B7BJ94</accession>
<dbReference type="InterPro" id="IPR033276">
    <property type="entry name" value="BB"/>
</dbReference>
<dbReference type="PROSITE" id="PS50089">
    <property type="entry name" value="ZF_RING_2"/>
    <property type="match status" value="1"/>
</dbReference>
<name>A0A5B7BJ94_DAVIN</name>
<feature type="domain" description="RING-type" evidence="2">
    <location>
        <begin position="197"/>
        <end position="237"/>
    </location>
</feature>
<dbReference type="GO" id="GO:0004842">
    <property type="term" value="F:ubiquitin-protein transferase activity"/>
    <property type="evidence" value="ECO:0007669"/>
    <property type="project" value="InterPro"/>
</dbReference>
<dbReference type="PANTHER" id="PTHR46400:SF5">
    <property type="entry name" value="RING-TYPE DOMAIN-CONTAINING PROTEIN"/>
    <property type="match status" value="1"/>
</dbReference>
<dbReference type="EMBL" id="GHES01038358">
    <property type="protein sequence ID" value="MPA68917.1"/>
    <property type="molecule type" value="Transcribed_RNA"/>
</dbReference>
<reference evidence="3" key="1">
    <citation type="submission" date="2019-08" db="EMBL/GenBank/DDBJ databases">
        <title>Reference gene set and small RNA set construction with multiple tissues from Davidia involucrata Baill.</title>
        <authorList>
            <person name="Yang H."/>
            <person name="Zhou C."/>
            <person name="Li G."/>
            <person name="Wang J."/>
            <person name="Gao P."/>
            <person name="Wang M."/>
            <person name="Wang R."/>
            <person name="Zhao Y."/>
        </authorList>
    </citation>
    <scope>NUCLEOTIDE SEQUENCE</scope>
    <source>
        <tissue evidence="3">Mixed with DoveR01_LX</tissue>
    </source>
</reference>
<dbReference type="PANTHER" id="PTHR46400">
    <property type="entry name" value="RING/U-BOX SUPERFAMILY PROTEIN"/>
    <property type="match status" value="1"/>
</dbReference>
<gene>
    <name evidence="3" type="ORF">Din_038358</name>
</gene>
<dbReference type="Gene3D" id="3.30.40.10">
    <property type="entry name" value="Zinc/RING finger domain, C3HC4 (zinc finger)"/>
    <property type="match status" value="1"/>
</dbReference>
<evidence type="ECO:0000313" key="3">
    <source>
        <dbReference type="EMBL" id="MPA68917.1"/>
    </source>
</evidence>
<dbReference type="GO" id="GO:0031624">
    <property type="term" value="F:ubiquitin conjugating enzyme binding"/>
    <property type="evidence" value="ECO:0007669"/>
    <property type="project" value="TreeGrafter"/>
</dbReference>
<evidence type="ECO:0000259" key="2">
    <source>
        <dbReference type="PROSITE" id="PS50089"/>
    </source>
</evidence>
<evidence type="ECO:0000256" key="1">
    <source>
        <dbReference type="PROSITE-ProRule" id="PRU00175"/>
    </source>
</evidence>
<dbReference type="AlphaFoldDB" id="A0A5B7BJ94"/>
<dbReference type="GO" id="GO:0046621">
    <property type="term" value="P:negative regulation of organ growth"/>
    <property type="evidence" value="ECO:0007669"/>
    <property type="project" value="InterPro"/>
</dbReference>
<protein>
    <recommendedName>
        <fullName evidence="2">RING-type domain-containing protein</fullName>
    </recommendedName>
</protein>